<feature type="region of interest" description="Disordered" evidence="1">
    <location>
        <begin position="163"/>
        <end position="188"/>
    </location>
</feature>
<feature type="compositionally biased region" description="Basic residues" evidence="1">
    <location>
        <begin position="175"/>
        <end position="188"/>
    </location>
</feature>
<organism evidence="2">
    <name type="scientific">Spongospora subterranea</name>
    <dbReference type="NCBI Taxonomy" id="70186"/>
    <lineage>
        <taxon>Eukaryota</taxon>
        <taxon>Sar</taxon>
        <taxon>Rhizaria</taxon>
        <taxon>Endomyxa</taxon>
        <taxon>Phytomyxea</taxon>
        <taxon>Plasmodiophorida</taxon>
        <taxon>Plasmodiophoridae</taxon>
        <taxon>Spongospora</taxon>
    </lineage>
</organism>
<evidence type="ECO:0000313" key="2">
    <source>
        <dbReference type="EMBL" id="CRZ11164.1"/>
    </source>
</evidence>
<reference evidence="2" key="1">
    <citation type="submission" date="2015-04" db="EMBL/GenBank/DDBJ databases">
        <title>The genome sequence of the plant pathogenic Rhizarian Plasmodiophora brassicae reveals insights in its biotrophic life cycle and the origin of chitin synthesis.</title>
        <authorList>
            <person name="Schwelm A."/>
            <person name="Fogelqvist J."/>
            <person name="Knaust A."/>
            <person name="Julke S."/>
            <person name="Lilja T."/>
            <person name="Dhandapani V."/>
            <person name="Bonilla-Rosso G."/>
            <person name="Karlsson M."/>
            <person name="Shevchenko A."/>
            <person name="Choi S.R."/>
            <person name="Kim H.G."/>
            <person name="Park J.Y."/>
            <person name="Lim Y.P."/>
            <person name="Ludwig-Muller J."/>
            <person name="Dixelius C."/>
        </authorList>
    </citation>
    <scope>NUCLEOTIDE SEQUENCE</scope>
    <source>
        <tissue evidence="2">Potato root galls</tissue>
    </source>
</reference>
<accession>A0A0H5RR18</accession>
<protein>
    <submittedName>
        <fullName evidence="2">Uncharacterized protein</fullName>
    </submittedName>
</protein>
<feature type="compositionally biased region" description="Polar residues" evidence="1">
    <location>
        <begin position="121"/>
        <end position="139"/>
    </location>
</feature>
<name>A0A0H5RR18_9EUKA</name>
<sequence>TVHKLETWPQSSYLNGKSQMNIFQRLARVVLVICHVVPIWFSRAALPVRNQQLRLEKINGSEEFAFQNVGGAGIEACCDHEELAQVVAPPDAFAIEDLPISTLVRELSSDSAGSDTAGYDSDSTSAPRQAATPNSISVDDQNEQEGSLADFANSGAFVFSSKPVASKAQQSKSSQRSRIRKKSVQRRN</sequence>
<evidence type="ECO:0000256" key="1">
    <source>
        <dbReference type="SAM" id="MobiDB-lite"/>
    </source>
</evidence>
<feature type="region of interest" description="Disordered" evidence="1">
    <location>
        <begin position="109"/>
        <end position="147"/>
    </location>
</feature>
<dbReference type="EMBL" id="HACM01010722">
    <property type="protein sequence ID" value="CRZ11164.1"/>
    <property type="molecule type" value="Transcribed_RNA"/>
</dbReference>
<proteinExistence type="predicted"/>
<dbReference type="AlphaFoldDB" id="A0A0H5RR18"/>
<feature type="compositionally biased region" description="Low complexity" evidence="1">
    <location>
        <begin position="163"/>
        <end position="174"/>
    </location>
</feature>
<feature type="non-terminal residue" evidence="2">
    <location>
        <position position="1"/>
    </location>
</feature>